<proteinExistence type="predicted"/>
<keyword evidence="3" id="KW-0489">Methyltransferase</keyword>
<dbReference type="Pfam" id="PF13649">
    <property type="entry name" value="Methyltransf_25"/>
    <property type="match status" value="1"/>
</dbReference>
<reference evidence="3 4" key="1">
    <citation type="submission" date="2020-07" db="EMBL/GenBank/DDBJ databases">
        <title>Sequencing the genomes of 1000 actinobacteria strains.</title>
        <authorList>
            <person name="Klenk H.-P."/>
        </authorList>
    </citation>
    <scope>NUCLEOTIDE SEQUENCE [LARGE SCALE GENOMIC DNA]</scope>
    <source>
        <strain evidence="3 4">DSM 18248</strain>
    </source>
</reference>
<dbReference type="GO" id="GO:0008757">
    <property type="term" value="F:S-adenosylmethionine-dependent methyltransferase activity"/>
    <property type="evidence" value="ECO:0007669"/>
    <property type="project" value="InterPro"/>
</dbReference>
<gene>
    <name evidence="3" type="ORF">BKA05_002106</name>
</gene>
<dbReference type="InterPro" id="IPR029063">
    <property type="entry name" value="SAM-dependent_MTases_sf"/>
</dbReference>
<evidence type="ECO:0000313" key="4">
    <source>
        <dbReference type="Proteomes" id="UP000537326"/>
    </source>
</evidence>
<dbReference type="GO" id="GO:0032259">
    <property type="term" value="P:methylation"/>
    <property type="evidence" value="ECO:0007669"/>
    <property type="project" value="UniProtKB-KW"/>
</dbReference>
<evidence type="ECO:0000256" key="1">
    <source>
        <dbReference type="ARBA" id="ARBA00022679"/>
    </source>
</evidence>
<dbReference type="EMBL" id="JACBZI010000001">
    <property type="protein sequence ID" value="NYI10591.1"/>
    <property type="molecule type" value="Genomic_DNA"/>
</dbReference>
<dbReference type="AlphaFoldDB" id="A0A7Y9YE85"/>
<name>A0A7Y9YE85_9ACTN</name>
<dbReference type="PANTHER" id="PTHR43861">
    <property type="entry name" value="TRANS-ACONITATE 2-METHYLTRANSFERASE-RELATED"/>
    <property type="match status" value="1"/>
</dbReference>
<keyword evidence="1" id="KW-0808">Transferase</keyword>
<protein>
    <submittedName>
        <fullName evidence="3">2-polyprenyl-3-methyl-5-hydroxy-6-metoxy-1, 4-benzoquinol methylase</fullName>
    </submittedName>
</protein>
<organism evidence="3 4">
    <name type="scientific">Nocardioides marinus</name>
    <dbReference type="NCBI Taxonomy" id="374514"/>
    <lineage>
        <taxon>Bacteria</taxon>
        <taxon>Bacillati</taxon>
        <taxon>Actinomycetota</taxon>
        <taxon>Actinomycetes</taxon>
        <taxon>Propionibacteriales</taxon>
        <taxon>Nocardioidaceae</taxon>
        <taxon>Nocardioides</taxon>
    </lineage>
</organism>
<dbReference type="InterPro" id="IPR041698">
    <property type="entry name" value="Methyltransf_25"/>
</dbReference>
<evidence type="ECO:0000259" key="2">
    <source>
        <dbReference type="Pfam" id="PF13649"/>
    </source>
</evidence>
<dbReference type="SUPFAM" id="SSF53335">
    <property type="entry name" value="S-adenosyl-L-methionine-dependent methyltransferases"/>
    <property type="match status" value="1"/>
</dbReference>
<dbReference type="CDD" id="cd02440">
    <property type="entry name" value="AdoMet_MTases"/>
    <property type="match status" value="1"/>
</dbReference>
<feature type="domain" description="Methyltransferase" evidence="2">
    <location>
        <begin position="34"/>
        <end position="131"/>
    </location>
</feature>
<accession>A0A7Y9YE85</accession>
<dbReference type="RefSeq" id="WP_179531404.1">
    <property type="nucleotide sequence ID" value="NZ_BAAAPP010000010.1"/>
</dbReference>
<sequence length="247" mass="25760">MPGTDRPEQRRANARTAVVWEALRDLLDGEPLDVLDIGGGTGGSAVRIAGMGHRVTVVDPSPDALASLGRRAREQGVEVVAHQGDLSSLLAPGGPVAPGSADLVLCHGVLEHVGDPAGALTTLREVLRPDGALSLLVAQRHAAVIARAMAGHFGQALALLDPTSEASTDPGRAGRRFTRDELTDLLDAADLRTETVHGIRVFADLVPGSLLDLEPGATAALLELEQAVAQRPEYLPLATQLHLLARA</sequence>
<evidence type="ECO:0000313" key="3">
    <source>
        <dbReference type="EMBL" id="NYI10591.1"/>
    </source>
</evidence>
<dbReference type="Gene3D" id="3.40.50.150">
    <property type="entry name" value="Vaccinia Virus protein VP39"/>
    <property type="match status" value="1"/>
</dbReference>
<dbReference type="Proteomes" id="UP000537326">
    <property type="component" value="Unassembled WGS sequence"/>
</dbReference>
<comment type="caution">
    <text evidence="3">The sequence shown here is derived from an EMBL/GenBank/DDBJ whole genome shotgun (WGS) entry which is preliminary data.</text>
</comment>
<keyword evidence="4" id="KW-1185">Reference proteome</keyword>